<comment type="caution">
    <text evidence="1">The sequence shown here is derived from an EMBL/GenBank/DDBJ whole genome shotgun (WGS) entry which is preliminary data.</text>
</comment>
<proteinExistence type="predicted"/>
<evidence type="ECO:0008006" key="3">
    <source>
        <dbReference type="Google" id="ProtNLM"/>
    </source>
</evidence>
<name>A0AA88YXB1_PINIB</name>
<dbReference type="AlphaFoldDB" id="A0AA88YXB1"/>
<keyword evidence="2" id="KW-1185">Reference proteome</keyword>
<protein>
    <recommendedName>
        <fullName evidence="3">RNA-directed DNA polymerase from mobile element jockey</fullName>
    </recommendedName>
</protein>
<organism evidence="1 2">
    <name type="scientific">Pinctada imbricata</name>
    <name type="common">Atlantic pearl-oyster</name>
    <name type="synonym">Pinctada martensii</name>
    <dbReference type="NCBI Taxonomy" id="66713"/>
    <lineage>
        <taxon>Eukaryota</taxon>
        <taxon>Metazoa</taxon>
        <taxon>Spiralia</taxon>
        <taxon>Lophotrochozoa</taxon>
        <taxon>Mollusca</taxon>
        <taxon>Bivalvia</taxon>
        <taxon>Autobranchia</taxon>
        <taxon>Pteriomorphia</taxon>
        <taxon>Pterioida</taxon>
        <taxon>Pterioidea</taxon>
        <taxon>Pteriidae</taxon>
        <taxon>Pinctada</taxon>
    </lineage>
</organism>
<evidence type="ECO:0000313" key="1">
    <source>
        <dbReference type="EMBL" id="KAK3108693.1"/>
    </source>
</evidence>
<accession>A0AA88YXB1</accession>
<dbReference type="GO" id="GO:0061343">
    <property type="term" value="P:cell adhesion involved in heart morphogenesis"/>
    <property type="evidence" value="ECO:0007669"/>
    <property type="project" value="TreeGrafter"/>
</dbReference>
<dbReference type="GO" id="GO:0031012">
    <property type="term" value="C:extracellular matrix"/>
    <property type="evidence" value="ECO:0007669"/>
    <property type="project" value="TreeGrafter"/>
</dbReference>
<sequence length="271" mass="31082">MKEEAKLLLEHIRKEEESGSDIDKIWNLFKTSLENITTNHIPTKMARQKDKLPWCMDYRAYWSYIEDILTPEVKEDSTNQGTSKRFWTYVKHKKSDKSGVSPLKQHGKLETDPVKQASLLNEQFKSVFSTSDKITSESFKDGGYMKDQPSTYPEAEEIVISEAGVLKLLKNLNAHKAGGPDDIKPTILKELANEMAPILTIIFRKSLESGKLPSDWKKARITPAFKKGKRYSPSNYRPISLTCVCCKIMEHIITSHIMNHAERNSILYQRC</sequence>
<dbReference type="PANTHER" id="PTHR33395:SF22">
    <property type="entry name" value="REVERSE TRANSCRIPTASE DOMAIN-CONTAINING PROTEIN"/>
    <property type="match status" value="1"/>
</dbReference>
<dbReference type="EMBL" id="VSWD01000001">
    <property type="protein sequence ID" value="KAK3108693.1"/>
    <property type="molecule type" value="Genomic_DNA"/>
</dbReference>
<gene>
    <name evidence="1" type="ORF">FSP39_013493</name>
</gene>
<dbReference type="Proteomes" id="UP001186944">
    <property type="component" value="Unassembled WGS sequence"/>
</dbReference>
<dbReference type="GO" id="GO:0007508">
    <property type="term" value="P:larval heart development"/>
    <property type="evidence" value="ECO:0007669"/>
    <property type="project" value="TreeGrafter"/>
</dbReference>
<dbReference type="PANTHER" id="PTHR33395">
    <property type="entry name" value="TRANSCRIPTASE, PUTATIVE-RELATED-RELATED"/>
    <property type="match status" value="1"/>
</dbReference>
<reference evidence="1" key="1">
    <citation type="submission" date="2019-08" db="EMBL/GenBank/DDBJ databases">
        <title>The improved chromosome-level genome for the pearl oyster Pinctada fucata martensii using PacBio sequencing and Hi-C.</title>
        <authorList>
            <person name="Zheng Z."/>
        </authorList>
    </citation>
    <scope>NUCLEOTIDE SEQUENCE</scope>
    <source>
        <strain evidence="1">ZZ-2019</strain>
        <tissue evidence="1">Adductor muscle</tissue>
    </source>
</reference>
<evidence type="ECO:0000313" key="2">
    <source>
        <dbReference type="Proteomes" id="UP001186944"/>
    </source>
</evidence>